<keyword evidence="3" id="KW-1185">Reference proteome</keyword>
<dbReference type="RefSeq" id="WP_134339096.1">
    <property type="nucleotide sequence ID" value="NZ_SOPW01000003.1"/>
</dbReference>
<dbReference type="AlphaFoldDB" id="A0A4Y8IR28"/>
<gene>
    <name evidence="2" type="ORF">E3U55_04290</name>
</gene>
<evidence type="ECO:0000256" key="1">
    <source>
        <dbReference type="SAM" id="Phobius"/>
    </source>
</evidence>
<dbReference type="Proteomes" id="UP000297975">
    <property type="component" value="Unassembled WGS sequence"/>
</dbReference>
<accession>A0A4Y8IR28</accession>
<keyword evidence="1" id="KW-1133">Transmembrane helix</keyword>
<keyword evidence="1" id="KW-0472">Membrane</keyword>
<comment type="caution">
    <text evidence="2">The sequence shown here is derived from an EMBL/GenBank/DDBJ whole genome shotgun (WGS) entry which is preliminary data.</text>
</comment>
<organism evidence="2 3">
    <name type="scientific">Filobacillus milosensis</name>
    <dbReference type="NCBI Taxonomy" id="94137"/>
    <lineage>
        <taxon>Bacteria</taxon>
        <taxon>Bacillati</taxon>
        <taxon>Bacillota</taxon>
        <taxon>Bacilli</taxon>
        <taxon>Bacillales</taxon>
        <taxon>Bacillaceae</taxon>
        <taxon>Filobacillus</taxon>
    </lineage>
</organism>
<feature type="transmembrane region" description="Helical" evidence="1">
    <location>
        <begin position="20"/>
        <end position="39"/>
    </location>
</feature>
<protein>
    <submittedName>
        <fullName evidence="2">Flp family type IVb pilin</fullName>
    </submittedName>
</protein>
<keyword evidence="1" id="KW-0812">Transmembrane</keyword>
<reference evidence="2 3" key="1">
    <citation type="submission" date="2019-03" db="EMBL/GenBank/DDBJ databases">
        <authorList>
            <person name="He R.-H."/>
        </authorList>
    </citation>
    <scope>NUCLEOTIDE SEQUENCE [LARGE SCALE GENOMIC DNA]</scope>
    <source>
        <strain evidence="3">SH 714</strain>
    </source>
</reference>
<dbReference type="EMBL" id="SOPW01000003">
    <property type="protein sequence ID" value="TFB24038.1"/>
    <property type="molecule type" value="Genomic_DNA"/>
</dbReference>
<evidence type="ECO:0000313" key="3">
    <source>
        <dbReference type="Proteomes" id="UP000297975"/>
    </source>
</evidence>
<sequence>MMKKFLELLREEDGQNTVEYGLIIGLVSVVAITIIISVGRGI</sequence>
<proteinExistence type="predicted"/>
<name>A0A4Y8IR28_9BACI</name>
<evidence type="ECO:0000313" key="2">
    <source>
        <dbReference type="EMBL" id="TFB24038.1"/>
    </source>
</evidence>